<dbReference type="Proteomes" id="UP000253934">
    <property type="component" value="Unassembled WGS sequence"/>
</dbReference>
<proteinExistence type="predicted"/>
<reference evidence="2" key="1">
    <citation type="submission" date="2018-04" db="EMBL/GenBank/DDBJ databases">
        <title>Draft genome sequence of the Candidatus Spirobacillus cienkowskii, a pathogen of freshwater Daphnia species, reconstructed from hemolymph metagenomic reads.</title>
        <authorList>
            <person name="Bresciani L."/>
            <person name="Lemos L.N."/>
            <person name="Wale N."/>
            <person name="Lin J.Y."/>
            <person name="Fernandes G.R."/>
            <person name="Duffy M.A."/>
            <person name="Rodrigues J.M."/>
        </authorList>
    </citation>
    <scope>NUCLEOTIDE SEQUENCE [LARGE SCALE GENOMIC DNA]</scope>
    <source>
        <strain evidence="2">Binning01</strain>
    </source>
</reference>
<evidence type="ECO:0000313" key="2">
    <source>
        <dbReference type="EMBL" id="RDB36222.1"/>
    </source>
</evidence>
<gene>
    <name evidence="2" type="ORF">DCC88_05970</name>
</gene>
<feature type="transmembrane region" description="Helical" evidence="1">
    <location>
        <begin position="43"/>
        <end position="65"/>
    </location>
</feature>
<dbReference type="AlphaFoldDB" id="A0A369KRJ6"/>
<keyword evidence="1" id="KW-0812">Transmembrane</keyword>
<sequence length="229" mass="26421">MEYEIILYLFFSAMVGGIISSAPPGLLNVSMIVFYLKNEKIKLFFFQLGIIIADTICCIIIYLIVKETLQLSLLSDYKDLFITLANVIFILLLIYIGTKYILNNKNDKLIHQVKTSNNHKSKYVSTFFEGVVGTLTIPGLIPFWYLWWMGQNYLKENLLFIEIIAIAIGVGFGDWIVFKLYRYFANHIGKKMTQNSISKIEKYMGYTLIMIAIIFSIKFIITYYLGLTA</sequence>
<keyword evidence="1" id="KW-1133">Transmembrane helix</keyword>
<accession>A0A369KRJ6</accession>
<evidence type="ECO:0008006" key="4">
    <source>
        <dbReference type="Google" id="ProtNLM"/>
    </source>
</evidence>
<feature type="transmembrane region" description="Helical" evidence="1">
    <location>
        <begin position="123"/>
        <end position="147"/>
    </location>
</feature>
<keyword evidence="3" id="KW-1185">Reference proteome</keyword>
<feature type="transmembrane region" description="Helical" evidence="1">
    <location>
        <begin position="6"/>
        <end position="36"/>
    </location>
</feature>
<keyword evidence="1" id="KW-0472">Membrane</keyword>
<evidence type="ECO:0000313" key="3">
    <source>
        <dbReference type="Proteomes" id="UP000253934"/>
    </source>
</evidence>
<organism evidence="2 3">
    <name type="scientific">Spirobacillus cienkowskii</name>
    <dbReference type="NCBI Taxonomy" id="495820"/>
    <lineage>
        <taxon>Bacteria</taxon>
        <taxon>Pseudomonadati</taxon>
        <taxon>Bdellovibrionota</taxon>
        <taxon>Oligoflexia</taxon>
        <taxon>Silvanigrellales</taxon>
        <taxon>Spirobacillus</taxon>
    </lineage>
</organism>
<evidence type="ECO:0000256" key="1">
    <source>
        <dbReference type="SAM" id="Phobius"/>
    </source>
</evidence>
<dbReference type="EMBL" id="QOVW01000064">
    <property type="protein sequence ID" value="RDB36222.1"/>
    <property type="molecule type" value="Genomic_DNA"/>
</dbReference>
<name>A0A369KRJ6_9BACT</name>
<comment type="caution">
    <text evidence="2">The sequence shown here is derived from an EMBL/GenBank/DDBJ whole genome shotgun (WGS) entry which is preliminary data.</text>
</comment>
<protein>
    <recommendedName>
        <fullName evidence="4">LysE family translocator</fullName>
    </recommendedName>
</protein>
<feature type="transmembrane region" description="Helical" evidence="1">
    <location>
        <begin position="159"/>
        <end position="182"/>
    </location>
</feature>
<feature type="transmembrane region" description="Helical" evidence="1">
    <location>
        <begin position="80"/>
        <end position="102"/>
    </location>
</feature>
<feature type="transmembrane region" description="Helical" evidence="1">
    <location>
        <begin position="203"/>
        <end position="225"/>
    </location>
</feature>